<gene>
    <name evidence="2" type="ORF">B7R54_07075</name>
</gene>
<dbReference type="InterPro" id="IPR010985">
    <property type="entry name" value="Ribbon_hlx_hlx"/>
</dbReference>
<proteinExistence type="predicted"/>
<keyword evidence="3" id="KW-1185">Reference proteome</keyword>
<dbReference type="AlphaFoldDB" id="A0A3E0VHZ8"/>
<evidence type="ECO:0000313" key="3">
    <source>
        <dbReference type="Proteomes" id="UP000256486"/>
    </source>
</evidence>
<protein>
    <recommendedName>
        <fullName evidence="1">Antitoxin FitA-like ribbon-helix-helix domain-containing protein</fullName>
    </recommendedName>
</protein>
<comment type="caution">
    <text evidence="2">The sequence shown here is derived from an EMBL/GenBank/DDBJ whole genome shotgun (WGS) entry which is preliminary data.</text>
</comment>
<dbReference type="Gene3D" id="1.10.1220.10">
    <property type="entry name" value="Met repressor-like"/>
    <property type="match status" value="1"/>
</dbReference>
<evidence type="ECO:0000259" key="1">
    <source>
        <dbReference type="Pfam" id="PF22513"/>
    </source>
</evidence>
<dbReference type="RefSeq" id="WP_116414404.1">
    <property type="nucleotide sequence ID" value="NZ_NBWZ01000001.1"/>
</dbReference>
<feature type="domain" description="Antitoxin FitA-like ribbon-helix-helix" evidence="1">
    <location>
        <begin position="4"/>
        <end position="40"/>
    </location>
</feature>
<dbReference type="SUPFAM" id="SSF47598">
    <property type="entry name" value="Ribbon-helix-helix"/>
    <property type="match status" value="1"/>
</dbReference>
<dbReference type="InterPro" id="IPR013321">
    <property type="entry name" value="Arc_rbn_hlx_hlx"/>
</dbReference>
<dbReference type="InterPro" id="IPR053853">
    <property type="entry name" value="FitA-like_RHH"/>
</dbReference>
<dbReference type="GO" id="GO:0006355">
    <property type="term" value="P:regulation of DNA-templated transcription"/>
    <property type="evidence" value="ECO:0007669"/>
    <property type="project" value="InterPro"/>
</dbReference>
<dbReference type="Proteomes" id="UP000256486">
    <property type="component" value="Unassembled WGS sequence"/>
</dbReference>
<reference evidence="2 3" key="1">
    <citation type="submission" date="2017-04" db="EMBL/GenBank/DDBJ databases">
        <title>Comparative genome analysis of Subtercola boreus.</title>
        <authorList>
            <person name="Cho Y.-J."/>
            <person name="Cho A."/>
            <person name="Kim O.-S."/>
            <person name="Lee J.-I."/>
        </authorList>
    </citation>
    <scope>NUCLEOTIDE SEQUENCE [LARGE SCALE GENOMIC DNA]</scope>
    <source>
        <strain evidence="2 3">K300</strain>
    </source>
</reference>
<dbReference type="OrthoDB" id="2389872at2"/>
<dbReference type="Pfam" id="PF22513">
    <property type="entry name" value="FitA-like_RHH"/>
    <property type="match status" value="1"/>
</dbReference>
<accession>A0A3E0VHZ8</accession>
<name>A0A3E0VHZ8_9MICO</name>
<evidence type="ECO:0000313" key="2">
    <source>
        <dbReference type="EMBL" id="RFA09010.1"/>
    </source>
</evidence>
<organism evidence="2 3">
    <name type="scientific">Subtercola boreus</name>
    <dbReference type="NCBI Taxonomy" id="120213"/>
    <lineage>
        <taxon>Bacteria</taxon>
        <taxon>Bacillati</taxon>
        <taxon>Actinomycetota</taxon>
        <taxon>Actinomycetes</taxon>
        <taxon>Micrococcales</taxon>
        <taxon>Microbacteriaceae</taxon>
        <taxon>Subtercola</taxon>
    </lineage>
</organism>
<sequence>MGVLTVRNLDEDVQRRIRLRAAENGRSMEAEARAILSAAVTPNHLVTTWLAAAATLSTDEFELPARNLPRPIDFA</sequence>
<dbReference type="EMBL" id="NBWZ01000001">
    <property type="protein sequence ID" value="RFA09010.1"/>
    <property type="molecule type" value="Genomic_DNA"/>
</dbReference>